<keyword evidence="3" id="KW-1185">Reference proteome</keyword>
<evidence type="ECO:0000313" key="2">
    <source>
        <dbReference type="EMBL" id="GIE01396.1"/>
    </source>
</evidence>
<dbReference type="Proteomes" id="UP000637628">
    <property type="component" value="Unassembled WGS sequence"/>
</dbReference>
<dbReference type="InterPro" id="IPR000073">
    <property type="entry name" value="AB_hydrolase_1"/>
</dbReference>
<dbReference type="Gene3D" id="3.40.50.1820">
    <property type="entry name" value="alpha/beta hydrolase"/>
    <property type="match status" value="1"/>
</dbReference>
<reference evidence="2 3" key="1">
    <citation type="submission" date="2021-01" db="EMBL/GenBank/DDBJ databases">
        <title>Whole genome shotgun sequence of Actinoplanes durhamensis NBRC 14914.</title>
        <authorList>
            <person name="Komaki H."/>
            <person name="Tamura T."/>
        </authorList>
    </citation>
    <scope>NUCLEOTIDE SEQUENCE [LARGE SCALE GENOMIC DNA]</scope>
    <source>
        <strain evidence="2 3">NBRC 14914</strain>
    </source>
</reference>
<evidence type="ECO:0000313" key="3">
    <source>
        <dbReference type="Proteomes" id="UP000637628"/>
    </source>
</evidence>
<feature type="domain" description="AB hydrolase-1" evidence="1">
    <location>
        <begin position="9"/>
        <end position="171"/>
    </location>
</feature>
<proteinExistence type="predicted"/>
<dbReference type="SUPFAM" id="SSF53474">
    <property type="entry name" value="alpha/beta-Hydrolases"/>
    <property type="match status" value="1"/>
</dbReference>
<evidence type="ECO:0000259" key="1">
    <source>
        <dbReference type="Pfam" id="PF12697"/>
    </source>
</evidence>
<dbReference type="Pfam" id="PF12697">
    <property type="entry name" value="Abhydrolase_6"/>
    <property type="match status" value="1"/>
</dbReference>
<gene>
    <name evidence="2" type="ORF">Adu01nite_27460</name>
</gene>
<sequence length="216" mass="23462">MFIPAILFGRTSWWAVAADLRLHATVIAVDLPGHGNSARRQTYEPHLLVDELAALIADLRIPQAPVIVAHGPSATLAELFASRYAAHAVVTVDAEPDPPVDRPGYLQHMQPASVPRQYRSLATPTDDGCLLHAYRGCLQRDTASTTRVAANHQRLAIHSSPPAARLRPAAPDGRLIVYDVPGRFPQLSAVDRFTADIRSVLRPRNPSAPARPEPGH</sequence>
<dbReference type="EMBL" id="BOML01000021">
    <property type="protein sequence ID" value="GIE01396.1"/>
    <property type="molecule type" value="Genomic_DNA"/>
</dbReference>
<dbReference type="InterPro" id="IPR029058">
    <property type="entry name" value="AB_hydrolase_fold"/>
</dbReference>
<accession>A0ABQ3YUX7</accession>
<name>A0ABQ3YUX7_9ACTN</name>
<comment type="caution">
    <text evidence="2">The sequence shown here is derived from an EMBL/GenBank/DDBJ whole genome shotgun (WGS) entry which is preliminary data.</text>
</comment>
<organism evidence="2 3">
    <name type="scientific">Paractinoplanes durhamensis</name>
    <dbReference type="NCBI Taxonomy" id="113563"/>
    <lineage>
        <taxon>Bacteria</taxon>
        <taxon>Bacillati</taxon>
        <taxon>Actinomycetota</taxon>
        <taxon>Actinomycetes</taxon>
        <taxon>Micromonosporales</taxon>
        <taxon>Micromonosporaceae</taxon>
        <taxon>Paractinoplanes</taxon>
    </lineage>
</organism>
<protein>
    <recommendedName>
        <fullName evidence="1">AB hydrolase-1 domain-containing protein</fullName>
    </recommendedName>
</protein>